<dbReference type="STRING" id="265719.SAMN04488509_10515"/>
<proteinExistence type="inferred from homology"/>
<dbReference type="OrthoDB" id="1628901at2"/>
<keyword evidence="17" id="KW-1185">Reference proteome</keyword>
<evidence type="ECO:0000256" key="9">
    <source>
        <dbReference type="ARBA" id="ARBA00022927"/>
    </source>
</evidence>
<organism evidence="16 17">
    <name type="scientific">Aquimonas voraii</name>
    <dbReference type="NCBI Taxonomy" id="265719"/>
    <lineage>
        <taxon>Bacteria</taxon>
        <taxon>Pseudomonadati</taxon>
        <taxon>Pseudomonadota</taxon>
        <taxon>Gammaproteobacteria</taxon>
        <taxon>Lysobacterales</taxon>
        <taxon>Lysobacteraceae</taxon>
        <taxon>Aquimonas</taxon>
    </lineage>
</organism>
<feature type="region of interest" description="Disordered" evidence="14">
    <location>
        <begin position="169"/>
        <end position="248"/>
    </location>
</feature>
<dbReference type="PANTHER" id="PTHR33446">
    <property type="entry name" value="PROTEIN TONB-RELATED"/>
    <property type="match status" value="1"/>
</dbReference>
<dbReference type="GO" id="GO:0098797">
    <property type="term" value="C:plasma membrane protein complex"/>
    <property type="evidence" value="ECO:0007669"/>
    <property type="project" value="TreeGrafter"/>
</dbReference>
<keyword evidence="8" id="KW-0677">Repeat</keyword>
<feature type="compositionally biased region" description="Low complexity" evidence="14">
    <location>
        <begin position="229"/>
        <end position="248"/>
    </location>
</feature>
<reference evidence="16 17" key="1">
    <citation type="submission" date="2016-10" db="EMBL/GenBank/DDBJ databases">
        <authorList>
            <person name="de Groot N.N."/>
        </authorList>
    </citation>
    <scope>NUCLEOTIDE SEQUENCE [LARGE SCALE GENOMIC DNA]</scope>
    <source>
        <strain evidence="16 17">DSM 16957</strain>
    </source>
</reference>
<comment type="subcellular location">
    <subcellularLocation>
        <location evidence="1 13">Cell inner membrane</location>
        <topology evidence="1 13">Single-pass membrane protein</topology>
        <orientation evidence="1 13">Periplasmic side</orientation>
    </subcellularLocation>
</comment>
<dbReference type="PRINTS" id="PR01374">
    <property type="entry name" value="TONBPROTEIN"/>
</dbReference>
<evidence type="ECO:0000313" key="17">
    <source>
        <dbReference type="Proteomes" id="UP000199603"/>
    </source>
</evidence>
<dbReference type="Gene3D" id="3.30.2420.10">
    <property type="entry name" value="TonB"/>
    <property type="match status" value="1"/>
</dbReference>
<evidence type="ECO:0000256" key="10">
    <source>
        <dbReference type="ARBA" id="ARBA00022989"/>
    </source>
</evidence>
<dbReference type="SUPFAM" id="SSF74653">
    <property type="entry name" value="TolA/TonB C-terminal domain"/>
    <property type="match status" value="1"/>
</dbReference>
<dbReference type="GO" id="GO:0030288">
    <property type="term" value="C:outer membrane-bounded periplasmic space"/>
    <property type="evidence" value="ECO:0007669"/>
    <property type="project" value="InterPro"/>
</dbReference>
<keyword evidence="9 13" id="KW-0653">Protein transport</keyword>
<comment type="similarity">
    <text evidence="2 13">Belongs to the TonB family.</text>
</comment>
<dbReference type="EMBL" id="FNAG01000005">
    <property type="protein sequence ID" value="SDD65627.1"/>
    <property type="molecule type" value="Genomic_DNA"/>
</dbReference>
<evidence type="ECO:0000256" key="13">
    <source>
        <dbReference type="RuleBase" id="RU362123"/>
    </source>
</evidence>
<keyword evidence="4 13" id="KW-0813">Transport</keyword>
<dbReference type="GO" id="GO:0031992">
    <property type="term" value="F:energy transducer activity"/>
    <property type="evidence" value="ECO:0007669"/>
    <property type="project" value="InterPro"/>
</dbReference>
<protein>
    <recommendedName>
        <fullName evidence="3 13">Protein TonB</fullName>
    </recommendedName>
</protein>
<dbReference type="InterPro" id="IPR006260">
    <property type="entry name" value="TonB/TolA_C"/>
</dbReference>
<evidence type="ECO:0000256" key="12">
    <source>
        <dbReference type="ARBA" id="ARBA00025849"/>
    </source>
</evidence>
<keyword evidence="7" id="KW-0812">Transmembrane</keyword>
<dbReference type="InterPro" id="IPR037682">
    <property type="entry name" value="TonB_C"/>
</dbReference>
<evidence type="ECO:0000256" key="7">
    <source>
        <dbReference type="ARBA" id="ARBA00022692"/>
    </source>
</evidence>
<dbReference type="InterPro" id="IPR003538">
    <property type="entry name" value="TonB"/>
</dbReference>
<comment type="subunit">
    <text evidence="12">Homodimer. Forms a complex with the accessory proteins ExbB and ExbD.</text>
</comment>
<keyword evidence="6 13" id="KW-0997">Cell inner membrane</keyword>
<dbReference type="Proteomes" id="UP000199603">
    <property type="component" value="Unassembled WGS sequence"/>
</dbReference>
<sequence length="335" mass="35371">MRIRTKRLPMTGPRQAFRFGTGLCLLSFALLLGACSGDKNAPAEERPAEPNSTDLGSKLQSAAPVSAIAAGDAAERGEIALREQRLFVPAGDNAFELFLAAVEARPEDERSRLALQDLLPYAALHVEQRLAANDADGAERVLALLVRASSDAPALPRLQAGLAALREREANTRDAAGRAAAPTAVPAAPAPAPAASVSDPTPSAAPSPPASPVLAVASEPGPQPPPLEPVEQAAAAASPAPSRAEPAPLAQPVPEVVYRPPLRYPAMAERRRLEGFVEIEFTIGADGSVSQLEILRSQPEDVFDREALAAMQRWRFAPPAAPMRARRTLEFKLAR</sequence>
<keyword evidence="11" id="KW-0472">Membrane</keyword>
<evidence type="ECO:0000313" key="16">
    <source>
        <dbReference type="EMBL" id="SDD65627.1"/>
    </source>
</evidence>
<comment type="function">
    <text evidence="13">Interacts with outer membrane receptor proteins that carry out high-affinity binding and energy dependent uptake into the periplasmic space of specific substrates. It could act to transduce energy from the cytoplasmic membrane to specific energy-requiring processes in the outer membrane, resulting in the release into the periplasm of ligands bound by these outer membrane proteins.</text>
</comment>
<dbReference type="GO" id="GO:0055085">
    <property type="term" value="P:transmembrane transport"/>
    <property type="evidence" value="ECO:0007669"/>
    <property type="project" value="InterPro"/>
</dbReference>
<dbReference type="PROSITE" id="PS52015">
    <property type="entry name" value="TONB_CTD"/>
    <property type="match status" value="1"/>
</dbReference>
<evidence type="ECO:0000256" key="14">
    <source>
        <dbReference type="SAM" id="MobiDB-lite"/>
    </source>
</evidence>
<gene>
    <name evidence="16" type="ORF">SAMN04488509_10515</name>
</gene>
<keyword evidence="13" id="KW-0735">Signal-anchor</keyword>
<dbReference type="GO" id="GO:0015031">
    <property type="term" value="P:protein transport"/>
    <property type="evidence" value="ECO:0007669"/>
    <property type="project" value="UniProtKB-UniRule"/>
</dbReference>
<dbReference type="AlphaFoldDB" id="A0A1G6WK77"/>
<evidence type="ECO:0000256" key="4">
    <source>
        <dbReference type="ARBA" id="ARBA00022448"/>
    </source>
</evidence>
<evidence type="ECO:0000256" key="2">
    <source>
        <dbReference type="ARBA" id="ARBA00006555"/>
    </source>
</evidence>
<evidence type="ECO:0000256" key="11">
    <source>
        <dbReference type="ARBA" id="ARBA00023136"/>
    </source>
</evidence>
<keyword evidence="5 13" id="KW-1003">Cell membrane</keyword>
<name>A0A1G6WK77_9GAMM</name>
<dbReference type="PANTHER" id="PTHR33446:SF8">
    <property type="entry name" value="PROTEIN TONB"/>
    <property type="match status" value="1"/>
</dbReference>
<dbReference type="NCBIfam" id="TIGR01352">
    <property type="entry name" value="tonB_Cterm"/>
    <property type="match status" value="1"/>
</dbReference>
<evidence type="ECO:0000256" key="3">
    <source>
        <dbReference type="ARBA" id="ARBA00022362"/>
    </source>
</evidence>
<dbReference type="Pfam" id="PF03544">
    <property type="entry name" value="TonB_C"/>
    <property type="match status" value="1"/>
</dbReference>
<keyword evidence="10" id="KW-1133">Transmembrane helix</keyword>
<evidence type="ECO:0000259" key="15">
    <source>
        <dbReference type="PROSITE" id="PS52015"/>
    </source>
</evidence>
<evidence type="ECO:0000256" key="8">
    <source>
        <dbReference type="ARBA" id="ARBA00022737"/>
    </source>
</evidence>
<dbReference type="RefSeq" id="WP_091242104.1">
    <property type="nucleotide sequence ID" value="NZ_FNAG01000005.1"/>
</dbReference>
<evidence type="ECO:0000256" key="1">
    <source>
        <dbReference type="ARBA" id="ARBA00004383"/>
    </source>
</evidence>
<dbReference type="GO" id="GO:0015891">
    <property type="term" value="P:siderophore transport"/>
    <property type="evidence" value="ECO:0007669"/>
    <property type="project" value="InterPro"/>
</dbReference>
<evidence type="ECO:0000256" key="6">
    <source>
        <dbReference type="ARBA" id="ARBA00022519"/>
    </source>
</evidence>
<feature type="domain" description="TonB C-terminal" evidence="15">
    <location>
        <begin position="249"/>
        <end position="335"/>
    </location>
</feature>
<accession>A0A1G6WK77</accession>
<dbReference type="InterPro" id="IPR051045">
    <property type="entry name" value="TonB-dependent_transducer"/>
</dbReference>
<dbReference type="PROSITE" id="PS51257">
    <property type="entry name" value="PROKAR_LIPOPROTEIN"/>
    <property type="match status" value="1"/>
</dbReference>
<evidence type="ECO:0000256" key="5">
    <source>
        <dbReference type="ARBA" id="ARBA00022475"/>
    </source>
</evidence>
<feature type="compositionally biased region" description="Low complexity" evidence="14">
    <location>
        <begin position="177"/>
        <end position="202"/>
    </location>
</feature>